<gene>
    <name evidence="2" type="ORF">SDJN03_15927</name>
</gene>
<feature type="non-terminal residue" evidence="2">
    <location>
        <position position="1"/>
    </location>
</feature>
<evidence type="ECO:0000256" key="1">
    <source>
        <dbReference type="SAM" id="MobiDB-lite"/>
    </source>
</evidence>
<evidence type="ECO:0000313" key="3">
    <source>
        <dbReference type="Proteomes" id="UP000685013"/>
    </source>
</evidence>
<reference evidence="2 3" key="1">
    <citation type="journal article" date="2021" name="Hortic Res">
        <title>The domestication of Cucurbita argyrosperma as revealed by the genome of its wild relative.</title>
        <authorList>
            <person name="Barrera-Redondo J."/>
            <person name="Sanchez-de la Vega G."/>
            <person name="Aguirre-Liguori J.A."/>
            <person name="Castellanos-Morales G."/>
            <person name="Gutierrez-Guerrero Y.T."/>
            <person name="Aguirre-Dugua X."/>
            <person name="Aguirre-Planter E."/>
            <person name="Tenaillon M.I."/>
            <person name="Lira-Saade R."/>
            <person name="Eguiarte L.E."/>
        </authorList>
    </citation>
    <scope>NUCLEOTIDE SEQUENCE [LARGE SCALE GENOMIC DNA]</scope>
    <source>
        <strain evidence="2">JBR-2021</strain>
    </source>
</reference>
<name>A0AAV6N3Y0_9ROSI</name>
<feature type="compositionally biased region" description="Basic and acidic residues" evidence="1">
    <location>
        <begin position="7"/>
        <end position="28"/>
    </location>
</feature>
<sequence>MSSLSIRDPRSTKSFDQRAYEKVHDPTKGKTPMAESTGMSNSRDLRPKEKLILSGIRENEKEGIDKTGAEVFCLLLRSLTDC</sequence>
<evidence type="ECO:0000313" key="2">
    <source>
        <dbReference type="EMBL" id="KAG6590504.1"/>
    </source>
</evidence>
<keyword evidence="3" id="KW-1185">Reference proteome</keyword>
<protein>
    <submittedName>
        <fullName evidence="2">Uncharacterized protein</fullName>
    </submittedName>
</protein>
<dbReference type="AlphaFoldDB" id="A0AAV6N3Y0"/>
<dbReference type="Proteomes" id="UP000685013">
    <property type="component" value="Chromosome 10"/>
</dbReference>
<comment type="caution">
    <text evidence="2">The sequence shown here is derived from an EMBL/GenBank/DDBJ whole genome shotgun (WGS) entry which is preliminary data.</text>
</comment>
<feature type="region of interest" description="Disordered" evidence="1">
    <location>
        <begin position="1"/>
        <end position="49"/>
    </location>
</feature>
<organism evidence="2 3">
    <name type="scientific">Cucurbita argyrosperma subsp. sororia</name>
    <dbReference type="NCBI Taxonomy" id="37648"/>
    <lineage>
        <taxon>Eukaryota</taxon>
        <taxon>Viridiplantae</taxon>
        <taxon>Streptophyta</taxon>
        <taxon>Embryophyta</taxon>
        <taxon>Tracheophyta</taxon>
        <taxon>Spermatophyta</taxon>
        <taxon>Magnoliopsida</taxon>
        <taxon>eudicotyledons</taxon>
        <taxon>Gunneridae</taxon>
        <taxon>Pentapetalae</taxon>
        <taxon>rosids</taxon>
        <taxon>fabids</taxon>
        <taxon>Cucurbitales</taxon>
        <taxon>Cucurbitaceae</taxon>
        <taxon>Cucurbiteae</taxon>
        <taxon>Cucurbita</taxon>
    </lineage>
</organism>
<accession>A0AAV6N3Y0</accession>
<proteinExistence type="predicted"/>
<dbReference type="EMBL" id="JAGKQH010000010">
    <property type="protein sequence ID" value="KAG6590504.1"/>
    <property type="molecule type" value="Genomic_DNA"/>
</dbReference>